<dbReference type="InterPro" id="IPR041492">
    <property type="entry name" value="HAD_2"/>
</dbReference>
<dbReference type="InterPro" id="IPR036412">
    <property type="entry name" value="HAD-like_sf"/>
</dbReference>
<dbReference type="PANTHER" id="PTHR43434">
    <property type="entry name" value="PHOSPHOGLYCOLATE PHOSPHATASE"/>
    <property type="match status" value="1"/>
</dbReference>
<dbReference type="GO" id="GO:0008967">
    <property type="term" value="F:phosphoglycolate phosphatase activity"/>
    <property type="evidence" value="ECO:0007669"/>
    <property type="project" value="TreeGrafter"/>
</dbReference>
<dbReference type="Gene3D" id="3.40.50.1000">
    <property type="entry name" value="HAD superfamily/HAD-like"/>
    <property type="match status" value="1"/>
</dbReference>
<dbReference type="SFLD" id="SFLDS00003">
    <property type="entry name" value="Haloacid_Dehalogenase"/>
    <property type="match status" value="1"/>
</dbReference>
<dbReference type="GO" id="GO:0006281">
    <property type="term" value="P:DNA repair"/>
    <property type="evidence" value="ECO:0007669"/>
    <property type="project" value="TreeGrafter"/>
</dbReference>
<dbReference type="PANTHER" id="PTHR43434:SF1">
    <property type="entry name" value="PHOSPHOGLYCOLATE PHOSPHATASE"/>
    <property type="match status" value="1"/>
</dbReference>
<dbReference type="InterPro" id="IPR023214">
    <property type="entry name" value="HAD_sf"/>
</dbReference>
<sequence>ATAYFRPYLGVIYDLDGTLVDSRMDFSRMRKAVIELAGRSGIPPGELHPTMSVPHLLGYARDRLQQLGLPPGVYLRLEAEANHRLDELEVEALDGVARVPDALEHLKQMREAGFRLGVLTRSSEAFTRGALGKEGLLEVFDRIRTRSDSGPVKPDPESLKILLSDMGVPRERAVYVGDMPADLDCASGAGVDFIAFVTGGEKAAAQEEELRREGGSADRPRHDGAPTGRSPAGRSGNRRRT</sequence>
<reference evidence="2" key="2">
    <citation type="journal article" date="2014" name="ISME J.">
        <title>Microbial stratification in low pH oxic and suboxic macroscopic growths along an acid mine drainage.</title>
        <authorList>
            <person name="Mendez-Garcia C."/>
            <person name="Mesa V."/>
            <person name="Sprenger R.R."/>
            <person name="Richter M."/>
            <person name="Diez M.S."/>
            <person name="Solano J."/>
            <person name="Bargiela R."/>
            <person name="Golyshina O.V."/>
            <person name="Manteca A."/>
            <person name="Ramos J.L."/>
            <person name="Gallego J.R."/>
            <person name="Llorente I."/>
            <person name="Martins Dos Santos V.A."/>
            <person name="Jensen O.N."/>
            <person name="Pelaez A.I."/>
            <person name="Sanchez J."/>
            <person name="Ferrer M."/>
        </authorList>
    </citation>
    <scope>NUCLEOTIDE SEQUENCE</scope>
</reference>
<dbReference type="AlphaFoldDB" id="T0ZPY4"/>
<dbReference type="InterPro" id="IPR006439">
    <property type="entry name" value="HAD-SF_hydro_IA"/>
</dbReference>
<protein>
    <submittedName>
        <fullName evidence="2">Haloacid dehalogenase-like hydrolase domain protein</fullName>
        <ecNumber evidence="2">3.-.-.-</ecNumber>
    </submittedName>
</protein>
<organism evidence="2">
    <name type="scientific">mine drainage metagenome</name>
    <dbReference type="NCBI Taxonomy" id="410659"/>
    <lineage>
        <taxon>unclassified sequences</taxon>
        <taxon>metagenomes</taxon>
        <taxon>ecological metagenomes</taxon>
    </lineage>
</organism>
<evidence type="ECO:0000313" key="2">
    <source>
        <dbReference type="EMBL" id="EQD46557.1"/>
    </source>
</evidence>
<dbReference type="NCBIfam" id="TIGR01549">
    <property type="entry name" value="HAD-SF-IA-v1"/>
    <property type="match status" value="1"/>
</dbReference>
<dbReference type="Gene3D" id="1.10.150.240">
    <property type="entry name" value="Putative phosphatase, domain 2"/>
    <property type="match status" value="1"/>
</dbReference>
<dbReference type="EC" id="3.-.-.-" evidence="2"/>
<dbReference type="SFLD" id="SFLDG01129">
    <property type="entry name" value="C1.5:_HAD__Beta-PGM__Phosphata"/>
    <property type="match status" value="1"/>
</dbReference>
<keyword evidence="2" id="KW-0378">Hydrolase</keyword>
<dbReference type="SUPFAM" id="SSF56784">
    <property type="entry name" value="HAD-like"/>
    <property type="match status" value="1"/>
</dbReference>
<dbReference type="GO" id="GO:0005829">
    <property type="term" value="C:cytosol"/>
    <property type="evidence" value="ECO:0007669"/>
    <property type="project" value="TreeGrafter"/>
</dbReference>
<evidence type="ECO:0000256" key="1">
    <source>
        <dbReference type="SAM" id="MobiDB-lite"/>
    </source>
</evidence>
<feature type="compositionally biased region" description="Basic and acidic residues" evidence="1">
    <location>
        <begin position="204"/>
        <end position="224"/>
    </location>
</feature>
<accession>T0ZPY4</accession>
<feature type="region of interest" description="Disordered" evidence="1">
    <location>
        <begin position="204"/>
        <end position="241"/>
    </location>
</feature>
<gene>
    <name evidence="2" type="ORF">B1B_12589</name>
</gene>
<feature type="non-terminal residue" evidence="2">
    <location>
        <position position="241"/>
    </location>
</feature>
<dbReference type="InterPro" id="IPR023198">
    <property type="entry name" value="PGP-like_dom2"/>
</dbReference>
<dbReference type="EMBL" id="AUZY01008251">
    <property type="protein sequence ID" value="EQD46557.1"/>
    <property type="molecule type" value="Genomic_DNA"/>
</dbReference>
<dbReference type="InterPro" id="IPR050155">
    <property type="entry name" value="HAD-like_hydrolase_sf"/>
</dbReference>
<dbReference type="Pfam" id="PF13419">
    <property type="entry name" value="HAD_2"/>
    <property type="match status" value="1"/>
</dbReference>
<reference evidence="2" key="1">
    <citation type="submission" date="2013-08" db="EMBL/GenBank/DDBJ databases">
        <authorList>
            <person name="Mendez C."/>
            <person name="Richter M."/>
            <person name="Ferrer M."/>
            <person name="Sanchez J."/>
        </authorList>
    </citation>
    <scope>NUCLEOTIDE SEQUENCE</scope>
</reference>
<comment type="caution">
    <text evidence="2">The sequence shown here is derived from an EMBL/GenBank/DDBJ whole genome shotgun (WGS) entry which is preliminary data.</text>
</comment>
<feature type="non-terminal residue" evidence="2">
    <location>
        <position position="1"/>
    </location>
</feature>
<proteinExistence type="predicted"/>
<name>T0ZPY4_9ZZZZ</name>